<dbReference type="Gene3D" id="3.30.160.250">
    <property type="match status" value="1"/>
</dbReference>
<organism evidence="1 2">
    <name type="scientific">Candidatus Brocadia sinica JPN1</name>
    <dbReference type="NCBI Taxonomy" id="1197129"/>
    <lineage>
        <taxon>Bacteria</taxon>
        <taxon>Pseudomonadati</taxon>
        <taxon>Planctomycetota</taxon>
        <taxon>Candidatus Brocadiia</taxon>
        <taxon>Candidatus Brocadiales</taxon>
        <taxon>Candidatus Brocadiaceae</taxon>
        <taxon>Candidatus Brocadia</taxon>
    </lineage>
</organism>
<reference evidence="2" key="1">
    <citation type="journal article" date="2015" name="Genome Announc.">
        <title>Draft Genome Sequence of an Anaerobic Ammonium-Oxidizing Bacterium, "Candidatus Brocadia sinica".</title>
        <authorList>
            <person name="Oshiki M."/>
            <person name="Shinyako-Hata K."/>
            <person name="Satoh H."/>
            <person name="Okabe S."/>
        </authorList>
    </citation>
    <scope>NUCLEOTIDE SEQUENCE [LARGE SCALE GENOMIC DNA]</scope>
    <source>
        <strain evidence="2">JPN1</strain>
    </source>
</reference>
<evidence type="ECO:0000313" key="2">
    <source>
        <dbReference type="Proteomes" id="UP000032309"/>
    </source>
</evidence>
<accession>A0ABQ0JWK6</accession>
<dbReference type="SUPFAM" id="SSF143100">
    <property type="entry name" value="TTHA1013/TTHA0281-like"/>
    <property type="match status" value="1"/>
</dbReference>
<keyword evidence="2" id="KW-1185">Reference proteome</keyword>
<dbReference type="EMBL" id="BAFN01000001">
    <property type="protein sequence ID" value="GAN33085.1"/>
    <property type="molecule type" value="Genomic_DNA"/>
</dbReference>
<dbReference type="RefSeq" id="WP_200891718.1">
    <property type="nucleotide sequence ID" value="NZ_BAFN01000001.1"/>
</dbReference>
<dbReference type="InterPro" id="IPR035069">
    <property type="entry name" value="TTHA1013/TTHA0281-like"/>
</dbReference>
<evidence type="ECO:0000313" key="1">
    <source>
        <dbReference type="EMBL" id="GAN33085.1"/>
    </source>
</evidence>
<name>A0ABQ0JWK6_9BACT</name>
<comment type="caution">
    <text evidence="1">The sequence shown here is derived from an EMBL/GenBank/DDBJ whole genome shotgun (WGS) entry which is preliminary data.</text>
</comment>
<sequence length="84" mass="9493">MNSKNIKNLQHTIKAFIRKGEKYYIAECYEIAVVTQGKTLDETIDNLEEAIRLHLENEDLSEFGLAPNPTLLVTMELEAIADVA</sequence>
<proteinExistence type="predicted"/>
<protein>
    <submittedName>
        <fullName evidence="1">Uncharacterized conserved protein</fullName>
    </submittedName>
</protein>
<gene>
    <name evidence="1" type="ORF">BROSI_A1602</name>
</gene>
<dbReference type="Proteomes" id="UP000032309">
    <property type="component" value="Unassembled WGS sequence"/>
</dbReference>